<dbReference type="Pfam" id="PF01532">
    <property type="entry name" value="Glyco_hydro_47"/>
    <property type="match status" value="1"/>
</dbReference>
<keyword evidence="9" id="KW-0326">Glycosidase</keyword>
<dbReference type="GO" id="GO:0005975">
    <property type="term" value="P:carbohydrate metabolic process"/>
    <property type="evidence" value="ECO:0007669"/>
    <property type="project" value="InterPro"/>
</dbReference>
<evidence type="ECO:0000256" key="5">
    <source>
        <dbReference type="ARBA" id="ARBA00023157"/>
    </source>
</evidence>
<feature type="transmembrane region" description="Helical" evidence="10">
    <location>
        <begin position="12"/>
        <end position="31"/>
    </location>
</feature>
<keyword evidence="12" id="KW-1185">Reference proteome</keyword>
<evidence type="ECO:0000256" key="7">
    <source>
        <dbReference type="PIRSR" id="PIRSR601382-2"/>
    </source>
</evidence>
<name>A0A8H3W9H4_9PEZI</name>
<evidence type="ECO:0000256" key="8">
    <source>
        <dbReference type="PIRSR" id="PIRSR601382-3"/>
    </source>
</evidence>
<dbReference type="EMBL" id="WOWK01000065">
    <property type="protein sequence ID" value="KAF0321980.1"/>
    <property type="molecule type" value="Genomic_DNA"/>
</dbReference>
<comment type="pathway">
    <text evidence="2">Protein modification; protein glycosylation.</text>
</comment>
<feature type="active site" evidence="6">
    <location>
        <position position="483"/>
    </location>
</feature>
<dbReference type="PANTHER" id="PTHR11742:SF89">
    <property type="entry name" value="ALPHA-1,2-MANNOSIDASE"/>
    <property type="match status" value="1"/>
</dbReference>
<comment type="cofactor">
    <cofactor evidence="1 7">
        <name>Ca(2+)</name>
        <dbReference type="ChEBI" id="CHEBI:29108"/>
    </cofactor>
</comment>
<feature type="active site" description="Proton donor" evidence="6">
    <location>
        <position position="438"/>
    </location>
</feature>
<dbReference type="FunFam" id="1.50.10.10:FF:000037">
    <property type="entry name" value="alpha-1,2-Mannosidase"/>
    <property type="match status" value="1"/>
</dbReference>
<dbReference type="GO" id="GO:0005783">
    <property type="term" value="C:endoplasmic reticulum"/>
    <property type="evidence" value="ECO:0007669"/>
    <property type="project" value="TreeGrafter"/>
</dbReference>
<evidence type="ECO:0000256" key="1">
    <source>
        <dbReference type="ARBA" id="ARBA00001913"/>
    </source>
</evidence>
<reference evidence="11 12" key="1">
    <citation type="submission" date="2019-12" db="EMBL/GenBank/DDBJ databases">
        <title>A genome sequence resource for the geographically widespread anthracnose pathogen Colletotrichum asianum.</title>
        <authorList>
            <person name="Meng Y."/>
        </authorList>
    </citation>
    <scope>NUCLEOTIDE SEQUENCE [LARGE SCALE GENOMIC DNA]</scope>
    <source>
        <strain evidence="11 12">ICMP 18580</strain>
    </source>
</reference>
<keyword evidence="7" id="KW-0479">Metal-binding</keyword>
<evidence type="ECO:0000256" key="10">
    <source>
        <dbReference type="SAM" id="Phobius"/>
    </source>
</evidence>
<evidence type="ECO:0000313" key="12">
    <source>
        <dbReference type="Proteomes" id="UP000434172"/>
    </source>
</evidence>
<sequence length="584" mass="66859">MVAKFHLRNSPPTYRVLALFVILVFVSLLFLKEEVEEPTIPRSSFPYSASSYDWSTHPQKHPVPDAEMARLPSEEPLELPRIQFEFAAERSDSLKRDLGLMSSRRHEVRNAFKKSWQSYVRHAWGYDELQPLSLRGRNRYNGWGATLVDSLDTLWLMGLHDDFNDAVQYVGAIDWNNSTDPRCNLLETNIRYLGGLLSAYDLSDEPVLLNKAIELANMLYAAFDTPNRFPPYTFNFADLRAGKVLPDPYQSAASIGSLSLEFTRLAQITGEYKFYDAIERIKTAFDQIQNETLLPGLWPNFINVRDDFQTPNNIFRLGGDGDSLYEYLPKMHVLLGGLDPAYERMYRSAAKAAKAQLLYRPMTPRMDDVLLLGTAIVNEKLLKIDQIAELEHLSCFAGGMFAMAGKLFESPEDVEVGDRLTRGCVWAYRSFKSGIMPEKSQIVKCDTIEGCPWDEQKWAAQSSRHSPRGFSRIDNPRYNLRPEAIESLFILYRVTGREDLLDMAWDMFQAIQKATTTDDAHAVVADVTYSQSRQEDSMESFFFAETLKYFYLIFSDPEMINLDEWVFNTQAHPLKRPAASWSEA</sequence>
<keyword evidence="7" id="KW-0106">Calcium</keyword>
<organism evidence="11 12">
    <name type="scientific">Colletotrichum asianum</name>
    <dbReference type="NCBI Taxonomy" id="702518"/>
    <lineage>
        <taxon>Eukaryota</taxon>
        <taxon>Fungi</taxon>
        <taxon>Dikarya</taxon>
        <taxon>Ascomycota</taxon>
        <taxon>Pezizomycotina</taxon>
        <taxon>Sordariomycetes</taxon>
        <taxon>Hypocreomycetidae</taxon>
        <taxon>Glomerellales</taxon>
        <taxon>Glomerellaceae</taxon>
        <taxon>Colletotrichum</taxon>
        <taxon>Colletotrichum gloeosporioides species complex</taxon>
    </lineage>
</organism>
<keyword evidence="10" id="KW-0472">Membrane</keyword>
<dbReference type="GO" id="GO:0036503">
    <property type="term" value="P:ERAD pathway"/>
    <property type="evidence" value="ECO:0007669"/>
    <property type="project" value="UniProtKB-ARBA"/>
</dbReference>
<accession>A0A8H3W9H4</accession>
<dbReference type="Gene3D" id="1.50.10.10">
    <property type="match status" value="1"/>
</dbReference>
<gene>
    <name evidence="11" type="ORF">GQ607_010706</name>
</gene>
<feature type="active site" evidence="6">
    <location>
        <position position="322"/>
    </location>
</feature>
<feature type="disulfide bond" evidence="8">
    <location>
        <begin position="395"/>
        <end position="424"/>
    </location>
</feature>
<comment type="similarity">
    <text evidence="3 9">Belongs to the glycosyl hydrolase 47 family.</text>
</comment>
<keyword evidence="4 9" id="KW-0378">Hydrolase</keyword>
<dbReference type="Proteomes" id="UP000434172">
    <property type="component" value="Unassembled WGS sequence"/>
</dbReference>
<dbReference type="PANTHER" id="PTHR11742">
    <property type="entry name" value="MANNOSYL-OLIGOSACCHARIDE ALPHA-1,2-MANNOSIDASE-RELATED"/>
    <property type="match status" value="1"/>
</dbReference>
<dbReference type="EC" id="3.2.1.-" evidence="9"/>
<dbReference type="GO" id="GO:0016020">
    <property type="term" value="C:membrane"/>
    <property type="evidence" value="ECO:0007669"/>
    <property type="project" value="InterPro"/>
</dbReference>
<dbReference type="InterPro" id="IPR001382">
    <property type="entry name" value="Glyco_hydro_47"/>
</dbReference>
<evidence type="ECO:0000313" key="11">
    <source>
        <dbReference type="EMBL" id="KAF0321980.1"/>
    </source>
</evidence>
<dbReference type="InterPro" id="IPR012341">
    <property type="entry name" value="6hp_glycosidase-like_sf"/>
</dbReference>
<proteinExistence type="inferred from homology"/>
<dbReference type="OrthoDB" id="8118055at2759"/>
<keyword evidence="5 8" id="KW-1015">Disulfide bond</keyword>
<evidence type="ECO:0000256" key="2">
    <source>
        <dbReference type="ARBA" id="ARBA00004922"/>
    </source>
</evidence>
<comment type="caution">
    <text evidence="11">The sequence shown here is derived from an EMBL/GenBank/DDBJ whole genome shotgun (WGS) entry which is preliminary data.</text>
</comment>
<evidence type="ECO:0000256" key="9">
    <source>
        <dbReference type="RuleBase" id="RU361193"/>
    </source>
</evidence>
<evidence type="ECO:0000256" key="6">
    <source>
        <dbReference type="PIRSR" id="PIRSR601382-1"/>
    </source>
</evidence>
<dbReference type="InterPro" id="IPR036026">
    <property type="entry name" value="Seven-hairpin_glycosidases"/>
</dbReference>
<dbReference type="AlphaFoldDB" id="A0A8H3W9H4"/>
<dbReference type="SUPFAM" id="SSF48225">
    <property type="entry name" value="Seven-hairpin glycosidases"/>
    <property type="match status" value="1"/>
</dbReference>
<evidence type="ECO:0000256" key="4">
    <source>
        <dbReference type="ARBA" id="ARBA00022801"/>
    </source>
</evidence>
<dbReference type="PRINTS" id="PR00747">
    <property type="entry name" value="GLYHDRLASE47"/>
</dbReference>
<dbReference type="UniPathway" id="UPA00378"/>
<dbReference type="GO" id="GO:0004571">
    <property type="term" value="F:mannosyl-oligosaccharide 1,2-alpha-mannosidase activity"/>
    <property type="evidence" value="ECO:0007669"/>
    <property type="project" value="InterPro"/>
</dbReference>
<keyword evidence="10" id="KW-1133">Transmembrane helix</keyword>
<dbReference type="InterPro" id="IPR050749">
    <property type="entry name" value="Glycosyl_Hydrolase_47"/>
</dbReference>
<dbReference type="GO" id="GO:0005509">
    <property type="term" value="F:calcium ion binding"/>
    <property type="evidence" value="ECO:0007669"/>
    <property type="project" value="InterPro"/>
</dbReference>
<keyword evidence="10" id="KW-0812">Transmembrane</keyword>
<feature type="binding site" evidence="7">
    <location>
        <position position="569"/>
    </location>
    <ligand>
        <name>Ca(2+)</name>
        <dbReference type="ChEBI" id="CHEBI:29108"/>
    </ligand>
</feature>
<protein>
    <recommendedName>
        <fullName evidence="9">alpha-1,2-Mannosidase</fullName>
        <ecNumber evidence="9">3.2.1.-</ecNumber>
    </recommendedName>
</protein>
<evidence type="ECO:0000256" key="3">
    <source>
        <dbReference type="ARBA" id="ARBA00007658"/>
    </source>
</evidence>
<feature type="active site" description="Proton donor" evidence="6">
    <location>
        <position position="187"/>
    </location>
</feature>